<dbReference type="Proteomes" id="UP000182737">
    <property type="component" value="Unassembled WGS sequence"/>
</dbReference>
<dbReference type="NCBIfam" id="NF003544">
    <property type="entry name" value="PRK05201.1"/>
    <property type="match status" value="1"/>
</dbReference>
<comment type="function">
    <text evidence="5">ATPase subunit of a proteasome-like degradation complex; this subunit has chaperone activity. The binding of ATP and its subsequent hydrolysis by HslU are essential for unfolding of protein substrates subsequently hydrolyzed by HslV. HslU recognizes the N-terminal part of its protein substrates and unfolds these before they are guided to HslV for hydrolysis.</text>
</comment>
<evidence type="ECO:0000256" key="7">
    <source>
        <dbReference type="SAM" id="MobiDB-lite"/>
    </source>
</evidence>
<evidence type="ECO:0000256" key="3">
    <source>
        <dbReference type="ARBA" id="ARBA00022840"/>
    </source>
</evidence>
<evidence type="ECO:0000313" key="10">
    <source>
        <dbReference type="EMBL" id="SFI91143.1"/>
    </source>
</evidence>
<evidence type="ECO:0000256" key="4">
    <source>
        <dbReference type="ARBA" id="ARBA00023186"/>
    </source>
</evidence>
<gene>
    <name evidence="5" type="primary">hslU</name>
    <name evidence="10" type="ORF">SAMN04487775_10810</name>
</gene>
<name>A0A1I3M2F8_9SPIR</name>
<comment type="subcellular location">
    <subcellularLocation>
        <location evidence="5">Cytoplasm</location>
    </subcellularLocation>
</comment>
<dbReference type="GO" id="GO:0005524">
    <property type="term" value="F:ATP binding"/>
    <property type="evidence" value="ECO:0007669"/>
    <property type="project" value="UniProtKB-UniRule"/>
</dbReference>
<protein>
    <recommendedName>
        <fullName evidence="5">ATP-dependent protease ATPase subunit HslU</fullName>
    </recommendedName>
    <alternativeName>
        <fullName evidence="5">Unfoldase HslU</fullName>
    </alternativeName>
</protein>
<feature type="domain" description="AAA+ ATPase" evidence="8">
    <location>
        <begin position="55"/>
        <end position="397"/>
    </location>
</feature>
<feature type="compositionally biased region" description="Basic and acidic residues" evidence="7">
    <location>
        <begin position="147"/>
        <end position="162"/>
    </location>
</feature>
<proteinExistence type="inferred from homology"/>
<feature type="binding site" evidence="5">
    <location>
        <position position="458"/>
    </location>
    <ligand>
        <name>ATP</name>
        <dbReference type="ChEBI" id="CHEBI:30616"/>
    </ligand>
</feature>
<keyword evidence="10" id="KW-0645">Protease</keyword>
<keyword evidence="4 5" id="KW-0143">Chaperone</keyword>
<evidence type="ECO:0000259" key="9">
    <source>
        <dbReference type="SMART" id="SM01086"/>
    </source>
</evidence>
<dbReference type="Gene3D" id="3.40.50.300">
    <property type="entry name" value="P-loop containing nucleotide triphosphate hydrolases"/>
    <property type="match status" value="2"/>
</dbReference>
<evidence type="ECO:0000313" key="11">
    <source>
        <dbReference type="Proteomes" id="UP000182737"/>
    </source>
</evidence>
<dbReference type="GO" id="GO:0009376">
    <property type="term" value="C:HslUV protease complex"/>
    <property type="evidence" value="ECO:0007669"/>
    <property type="project" value="UniProtKB-UniRule"/>
</dbReference>
<dbReference type="Pfam" id="PF00004">
    <property type="entry name" value="AAA"/>
    <property type="match status" value="1"/>
</dbReference>
<keyword evidence="2 5" id="KW-0547">Nucleotide-binding</keyword>
<dbReference type="Pfam" id="PF07724">
    <property type="entry name" value="AAA_2"/>
    <property type="match status" value="1"/>
</dbReference>
<dbReference type="PANTHER" id="PTHR48102">
    <property type="entry name" value="ATP-DEPENDENT CLP PROTEASE ATP-BINDING SUBUNIT CLPX-LIKE, MITOCHONDRIAL-RELATED"/>
    <property type="match status" value="1"/>
</dbReference>
<dbReference type="SUPFAM" id="SSF52540">
    <property type="entry name" value="P-loop containing nucleoside triphosphate hydrolases"/>
    <property type="match status" value="1"/>
</dbReference>
<dbReference type="OrthoDB" id="9804062at2"/>
<dbReference type="InterPro" id="IPR027417">
    <property type="entry name" value="P-loop_NTPase"/>
</dbReference>
<sequence length="508" mass="56380">MENIENKTELTPKQIVEKLDGYIIGQEKAKRAVAVALRNRFRRLKLPEEIRDEVAPKNILMIGPTGCGKTEIARRLAKLCGAPFLKVEATKYTEVGYVGRDVESMIRDLMAVGYNDVKAEMEDQLREKSVSVVEERLLDLLLPGTGKGDKKKADGEGDKSEVKPLGFLSQPSANEITIDLNKVAADMQSALNAANQAAAEQQKADEESAEKAVENHTREKFRQMLREGKLEDREVDMVVHRPQGMPNMEIIAGGSIDDLQNSMQGILNMMNGQGRGKKRSVTVKEARKILTEEVLDNMVDHDKVADEAKKRVEQSGIIFIDEIDKIAVHGESHGQDVSREGVQRDILPIVEGSNVNTKFGVIDTTHILFIAAGAFSVAAPSDLIPELQGRFPLRVELDSLHKEDFKRILSEPKNSLIMQYTSLLETEGVKLDITEDALDRMSVVAEEVNSSAENIGARRLHTIMEKVLADINFEADEHAGETIKIDAAYVDSKLEGISQNQDLSRYIL</sequence>
<dbReference type="GO" id="GO:0008233">
    <property type="term" value="F:peptidase activity"/>
    <property type="evidence" value="ECO:0007669"/>
    <property type="project" value="UniProtKB-KW"/>
</dbReference>
<comment type="subunit">
    <text evidence="5">A double ring-shaped homohexamer of HslV is capped on each side by a ring-shaped HslU homohexamer. The assembly of the HslU/HslV complex is dependent on binding of ATP.</text>
</comment>
<dbReference type="SMART" id="SM01086">
    <property type="entry name" value="ClpB_D2-small"/>
    <property type="match status" value="1"/>
</dbReference>
<evidence type="ECO:0000256" key="1">
    <source>
        <dbReference type="ARBA" id="ARBA00009771"/>
    </source>
</evidence>
<feature type="binding site" evidence="5">
    <location>
        <begin position="66"/>
        <end position="71"/>
    </location>
    <ligand>
        <name>ATP</name>
        <dbReference type="ChEBI" id="CHEBI:30616"/>
    </ligand>
</feature>
<dbReference type="GO" id="GO:0036402">
    <property type="term" value="F:proteasome-activating activity"/>
    <property type="evidence" value="ECO:0007669"/>
    <property type="project" value="UniProtKB-UniRule"/>
</dbReference>
<keyword evidence="3 5" id="KW-0067">ATP-binding</keyword>
<feature type="binding site" evidence="5">
    <location>
        <position position="386"/>
    </location>
    <ligand>
        <name>ATP</name>
        <dbReference type="ChEBI" id="CHEBI:30616"/>
    </ligand>
</feature>
<dbReference type="GO" id="GO:0043335">
    <property type="term" value="P:protein unfolding"/>
    <property type="evidence" value="ECO:0007669"/>
    <property type="project" value="UniProtKB-UniRule"/>
</dbReference>
<dbReference type="NCBIfam" id="TIGR00390">
    <property type="entry name" value="hslU"/>
    <property type="match status" value="1"/>
</dbReference>
<evidence type="ECO:0000256" key="5">
    <source>
        <dbReference type="HAMAP-Rule" id="MF_00249"/>
    </source>
</evidence>
<dbReference type="InterPro" id="IPR050052">
    <property type="entry name" value="ATP-dep_Clp_protease_ClpX"/>
</dbReference>
<feature type="binding site" evidence="5">
    <location>
        <position position="24"/>
    </location>
    <ligand>
        <name>ATP</name>
        <dbReference type="ChEBI" id="CHEBI:30616"/>
    </ligand>
</feature>
<dbReference type="EMBL" id="FORI01000008">
    <property type="protein sequence ID" value="SFI91143.1"/>
    <property type="molecule type" value="Genomic_DNA"/>
</dbReference>
<comment type="similarity">
    <text evidence="1 5">Belongs to the ClpX chaperone family. HslU subfamily.</text>
</comment>
<organism evidence="10 11">
    <name type="scientific">Treponema bryantii</name>
    <dbReference type="NCBI Taxonomy" id="163"/>
    <lineage>
        <taxon>Bacteria</taxon>
        <taxon>Pseudomonadati</taxon>
        <taxon>Spirochaetota</taxon>
        <taxon>Spirochaetia</taxon>
        <taxon>Spirochaetales</taxon>
        <taxon>Treponemataceae</taxon>
        <taxon>Treponema</taxon>
    </lineage>
</organism>
<dbReference type="InterPro" id="IPR004491">
    <property type="entry name" value="HslU"/>
</dbReference>
<feature type="binding site" evidence="5">
    <location>
        <position position="321"/>
    </location>
    <ligand>
        <name>ATP</name>
        <dbReference type="ChEBI" id="CHEBI:30616"/>
    </ligand>
</feature>
<dbReference type="InterPro" id="IPR003593">
    <property type="entry name" value="AAA+_ATPase"/>
</dbReference>
<dbReference type="InterPro" id="IPR019489">
    <property type="entry name" value="Clp_ATPase_C"/>
</dbReference>
<feature type="domain" description="Clp ATPase C-terminal" evidence="9">
    <location>
        <begin position="400"/>
        <end position="496"/>
    </location>
</feature>
<keyword evidence="10" id="KW-0378">Hydrolase</keyword>
<dbReference type="PANTHER" id="PTHR48102:SF3">
    <property type="entry name" value="ATP-DEPENDENT PROTEASE ATPASE SUBUNIT HSLU"/>
    <property type="match status" value="1"/>
</dbReference>
<evidence type="ECO:0000256" key="6">
    <source>
        <dbReference type="SAM" id="Coils"/>
    </source>
</evidence>
<evidence type="ECO:0000259" key="8">
    <source>
        <dbReference type="SMART" id="SM00382"/>
    </source>
</evidence>
<dbReference type="Gene3D" id="1.10.8.60">
    <property type="match status" value="1"/>
</dbReference>
<feature type="coiled-coil region" evidence="6">
    <location>
        <begin position="184"/>
        <end position="219"/>
    </location>
</feature>
<dbReference type="HAMAP" id="MF_00249">
    <property type="entry name" value="HslU"/>
    <property type="match status" value="1"/>
</dbReference>
<keyword evidence="6" id="KW-0175">Coiled coil</keyword>
<feature type="region of interest" description="Disordered" evidence="7">
    <location>
        <begin position="144"/>
        <end position="166"/>
    </location>
</feature>
<keyword evidence="11" id="KW-1185">Reference proteome</keyword>
<dbReference type="AlphaFoldDB" id="A0A1I3M2F8"/>
<dbReference type="InterPro" id="IPR003959">
    <property type="entry name" value="ATPase_AAA_core"/>
</dbReference>
<evidence type="ECO:0000256" key="2">
    <source>
        <dbReference type="ARBA" id="ARBA00022741"/>
    </source>
</evidence>
<dbReference type="GO" id="GO:0016887">
    <property type="term" value="F:ATP hydrolysis activity"/>
    <property type="evidence" value="ECO:0007669"/>
    <property type="project" value="InterPro"/>
</dbReference>
<dbReference type="SMART" id="SM00382">
    <property type="entry name" value="AAA"/>
    <property type="match status" value="1"/>
</dbReference>
<accession>A0A1I3M2F8</accession>
<dbReference type="RefSeq" id="WP_074932559.1">
    <property type="nucleotide sequence ID" value="NZ_FORI01000008.1"/>
</dbReference>
<keyword evidence="5" id="KW-0963">Cytoplasm</keyword>
<reference evidence="11" key="1">
    <citation type="submission" date="2016-10" db="EMBL/GenBank/DDBJ databases">
        <authorList>
            <person name="Varghese N."/>
            <person name="Submissions S."/>
        </authorList>
    </citation>
    <scope>NUCLEOTIDE SEQUENCE [LARGE SCALE GENOMIC DNA]</scope>
    <source>
        <strain evidence="11">XBD1002</strain>
    </source>
</reference>